<dbReference type="EMBL" id="JAQQAF010000003">
    <property type="protein sequence ID" value="KAJ8500494.1"/>
    <property type="molecule type" value="Genomic_DNA"/>
</dbReference>
<keyword evidence="3" id="KW-1185">Reference proteome</keyword>
<evidence type="ECO:0000259" key="1">
    <source>
        <dbReference type="Pfam" id="PF14599"/>
    </source>
</evidence>
<organism evidence="2 3">
    <name type="scientific">Ensete ventricosum</name>
    <name type="common">Abyssinian banana</name>
    <name type="synonym">Musa ensete</name>
    <dbReference type="NCBI Taxonomy" id="4639"/>
    <lineage>
        <taxon>Eukaryota</taxon>
        <taxon>Viridiplantae</taxon>
        <taxon>Streptophyta</taxon>
        <taxon>Embryophyta</taxon>
        <taxon>Tracheophyta</taxon>
        <taxon>Spermatophyta</taxon>
        <taxon>Magnoliopsida</taxon>
        <taxon>Liliopsida</taxon>
        <taxon>Zingiberales</taxon>
        <taxon>Musaceae</taxon>
        <taxon>Ensete</taxon>
    </lineage>
</organism>
<name>A0AAV8REF5_ENSVE</name>
<dbReference type="InterPro" id="IPR039512">
    <property type="entry name" value="RCHY1_zinc-ribbon"/>
</dbReference>
<dbReference type="PANTHER" id="PTHR21319:SF20">
    <property type="entry name" value="E3 UBIQUITIN-PROTEIN LIGASE MIEL1"/>
    <property type="match status" value="1"/>
</dbReference>
<dbReference type="GO" id="GO:0005634">
    <property type="term" value="C:nucleus"/>
    <property type="evidence" value="ECO:0007669"/>
    <property type="project" value="TreeGrafter"/>
</dbReference>
<accession>A0AAV8REF5</accession>
<dbReference type="Gene3D" id="2.20.28.10">
    <property type="match status" value="1"/>
</dbReference>
<reference evidence="2 3" key="1">
    <citation type="submission" date="2022-12" db="EMBL/GenBank/DDBJ databases">
        <title>Chromosome-scale assembly of the Ensete ventricosum genome.</title>
        <authorList>
            <person name="Dussert Y."/>
            <person name="Stocks J."/>
            <person name="Wendawek A."/>
            <person name="Woldeyes F."/>
            <person name="Nichols R.A."/>
            <person name="Borrell J.S."/>
        </authorList>
    </citation>
    <scope>NUCLEOTIDE SEQUENCE [LARGE SCALE GENOMIC DNA]</scope>
    <source>
        <strain evidence="3">cv. Maze</strain>
        <tissue evidence="2">Seeds</tissue>
    </source>
</reference>
<dbReference type="Pfam" id="PF14599">
    <property type="entry name" value="zinc_ribbon_6"/>
    <property type="match status" value="1"/>
</dbReference>
<dbReference type="AlphaFoldDB" id="A0AAV8REF5"/>
<comment type="caution">
    <text evidence="2">The sequence shown here is derived from an EMBL/GenBank/DDBJ whole genome shotgun (WGS) entry which is preliminary data.</text>
</comment>
<dbReference type="GO" id="GO:0016567">
    <property type="term" value="P:protein ubiquitination"/>
    <property type="evidence" value="ECO:0007669"/>
    <property type="project" value="TreeGrafter"/>
</dbReference>
<feature type="domain" description="RCHY1 zinc-ribbon" evidence="1">
    <location>
        <begin position="145"/>
        <end position="178"/>
    </location>
</feature>
<dbReference type="PANTHER" id="PTHR21319">
    <property type="entry name" value="RING FINGER AND CHY ZINC FINGER DOMAIN-CONTAINING PROTEIN 1"/>
    <property type="match status" value="1"/>
</dbReference>
<gene>
    <name evidence="2" type="ORF">OPV22_011046</name>
</gene>
<evidence type="ECO:0000313" key="3">
    <source>
        <dbReference type="Proteomes" id="UP001222027"/>
    </source>
</evidence>
<dbReference type="Proteomes" id="UP001222027">
    <property type="component" value="Unassembled WGS sequence"/>
</dbReference>
<dbReference type="GO" id="GO:0006511">
    <property type="term" value="P:ubiquitin-dependent protein catabolic process"/>
    <property type="evidence" value="ECO:0007669"/>
    <property type="project" value="TreeGrafter"/>
</dbReference>
<evidence type="ECO:0000313" key="2">
    <source>
        <dbReference type="EMBL" id="KAJ8500494.1"/>
    </source>
</evidence>
<proteinExistence type="predicted"/>
<dbReference type="GO" id="GO:0061630">
    <property type="term" value="F:ubiquitin protein ligase activity"/>
    <property type="evidence" value="ECO:0007669"/>
    <property type="project" value="TreeGrafter"/>
</dbReference>
<sequence length="207" mass="23255">MHQVAVLERDSAPFQVFLVTAMEASSTDDDRLGFGKMGYGPSRSARIVRAACANASVECAEFRMTILRKDSPTTVIAVSAELVVESSSSIARHVYLFDSMKETTVMKCGHTTHTECLHEMLKHEQHQICSKSLIDMTKVWRKLDEEVWILCNDCSDITEVFYHIIGHKSCHCQSCNTCMIAPPVINPSMTGLCSETFRIDEQVKCLW</sequence>
<protein>
    <recommendedName>
        <fullName evidence="1">RCHY1 zinc-ribbon domain-containing protein</fullName>
    </recommendedName>
</protein>